<dbReference type="EMBL" id="KV426633">
    <property type="protein sequence ID" value="KZV79349.1"/>
    <property type="molecule type" value="Genomic_DNA"/>
</dbReference>
<evidence type="ECO:0000313" key="5">
    <source>
        <dbReference type="Proteomes" id="UP000077266"/>
    </source>
</evidence>
<evidence type="ECO:0000256" key="3">
    <source>
        <dbReference type="PROSITE-ProRule" id="PRU00023"/>
    </source>
</evidence>
<dbReference type="FunCoup" id="A0A165Z4T6">
    <property type="interactions" value="21"/>
</dbReference>
<name>A0A165Z4T6_EXIGL</name>
<dbReference type="InterPro" id="IPR002110">
    <property type="entry name" value="Ankyrin_rpt"/>
</dbReference>
<feature type="non-terminal residue" evidence="4">
    <location>
        <position position="1"/>
    </location>
</feature>
<dbReference type="InterPro" id="IPR036770">
    <property type="entry name" value="Ankyrin_rpt-contain_sf"/>
</dbReference>
<gene>
    <name evidence="4" type="ORF">EXIGLDRAFT_632196</name>
</gene>
<dbReference type="GO" id="GO:0005634">
    <property type="term" value="C:nucleus"/>
    <property type="evidence" value="ECO:0007669"/>
    <property type="project" value="TreeGrafter"/>
</dbReference>
<dbReference type="Proteomes" id="UP000077266">
    <property type="component" value="Unassembled WGS sequence"/>
</dbReference>
<accession>A0A165Z4T6</accession>
<dbReference type="AlphaFoldDB" id="A0A165Z4T6"/>
<dbReference type="InParanoid" id="A0A165Z4T6"/>
<keyword evidence="1" id="KW-0677">Repeat</keyword>
<dbReference type="PANTHER" id="PTHR24201:SF16">
    <property type="entry name" value="ANKYRIN-1-LIKE-RELATED"/>
    <property type="match status" value="1"/>
</dbReference>
<proteinExistence type="predicted"/>
<evidence type="ECO:0000256" key="2">
    <source>
        <dbReference type="ARBA" id="ARBA00023043"/>
    </source>
</evidence>
<dbReference type="SUPFAM" id="SSF48403">
    <property type="entry name" value="Ankyrin repeat"/>
    <property type="match status" value="1"/>
</dbReference>
<dbReference type="PROSITE" id="PS50297">
    <property type="entry name" value="ANK_REP_REGION"/>
    <property type="match status" value="1"/>
</dbReference>
<dbReference type="Gene3D" id="1.25.40.20">
    <property type="entry name" value="Ankyrin repeat-containing domain"/>
    <property type="match status" value="1"/>
</dbReference>
<evidence type="ECO:0000313" key="4">
    <source>
        <dbReference type="EMBL" id="KZV79349.1"/>
    </source>
</evidence>
<keyword evidence="2 3" id="KW-0040">ANK repeat</keyword>
<sequence length="173" mass="19670">DERLLAAARTDNEEMLQEVFDAGGYDINFQDGCARPPLDDFCMLNSGSLTVMELLLEQDGCDVDLQNRTERATPLHLALKIEEEDLRKAVVESLLDAGADTRVRNKSGAAPIDIVPANGELWTLMRKAQAEASISKDDIASGEPIYLLLRKLLIPRRVLHRRRRRRTRLWLWF</sequence>
<reference evidence="4 5" key="1">
    <citation type="journal article" date="2016" name="Mol. Biol. Evol.">
        <title>Comparative Genomics of Early-Diverging Mushroom-Forming Fungi Provides Insights into the Origins of Lignocellulose Decay Capabilities.</title>
        <authorList>
            <person name="Nagy L.G."/>
            <person name="Riley R."/>
            <person name="Tritt A."/>
            <person name="Adam C."/>
            <person name="Daum C."/>
            <person name="Floudas D."/>
            <person name="Sun H."/>
            <person name="Yadav J.S."/>
            <person name="Pangilinan J."/>
            <person name="Larsson K.H."/>
            <person name="Matsuura K."/>
            <person name="Barry K."/>
            <person name="Labutti K."/>
            <person name="Kuo R."/>
            <person name="Ohm R.A."/>
            <person name="Bhattacharya S.S."/>
            <person name="Shirouzu T."/>
            <person name="Yoshinaga Y."/>
            <person name="Martin F.M."/>
            <person name="Grigoriev I.V."/>
            <person name="Hibbett D.S."/>
        </authorList>
    </citation>
    <scope>NUCLEOTIDE SEQUENCE [LARGE SCALE GENOMIC DNA]</scope>
    <source>
        <strain evidence="4 5">HHB12029</strain>
    </source>
</reference>
<keyword evidence="5" id="KW-1185">Reference proteome</keyword>
<protein>
    <submittedName>
        <fullName evidence="4">Uncharacterized protein</fullName>
    </submittedName>
</protein>
<dbReference type="PROSITE" id="PS50088">
    <property type="entry name" value="ANK_REPEAT"/>
    <property type="match status" value="1"/>
</dbReference>
<dbReference type="InterPro" id="IPR050776">
    <property type="entry name" value="Ank_Repeat/CDKN_Inhibitor"/>
</dbReference>
<feature type="repeat" description="ANK" evidence="3">
    <location>
        <begin position="70"/>
        <end position="106"/>
    </location>
</feature>
<dbReference type="PANTHER" id="PTHR24201">
    <property type="entry name" value="ANK_REP_REGION DOMAIN-CONTAINING PROTEIN"/>
    <property type="match status" value="1"/>
</dbReference>
<dbReference type="STRING" id="1314781.A0A165Z4T6"/>
<dbReference type="OrthoDB" id="9995210at2759"/>
<organism evidence="4 5">
    <name type="scientific">Exidia glandulosa HHB12029</name>
    <dbReference type="NCBI Taxonomy" id="1314781"/>
    <lineage>
        <taxon>Eukaryota</taxon>
        <taxon>Fungi</taxon>
        <taxon>Dikarya</taxon>
        <taxon>Basidiomycota</taxon>
        <taxon>Agaricomycotina</taxon>
        <taxon>Agaricomycetes</taxon>
        <taxon>Auriculariales</taxon>
        <taxon>Exidiaceae</taxon>
        <taxon>Exidia</taxon>
    </lineage>
</organism>
<dbReference type="Pfam" id="PF12796">
    <property type="entry name" value="Ank_2"/>
    <property type="match status" value="1"/>
</dbReference>
<evidence type="ECO:0000256" key="1">
    <source>
        <dbReference type="ARBA" id="ARBA00022737"/>
    </source>
</evidence>